<dbReference type="RefSeq" id="WP_345214061.1">
    <property type="nucleotide sequence ID" value="NZ_BAABFT010000024.1"/>
</dbReference>
<organism evidence="2 3">
    <name type="scientific">Mucilaginibacter gynuensis</name>
    <dbReference type="NCBI Taxonomy" id="1302236"/>
    <lineage>
        <taxon>Bacteria</taxon>
        <taxon>Pseudomonadati</taxon>
        <taxon>Bacteroidota</taxon>
        <taxon>Sphingobacteriia</taxon>
        <taxon>Sphingobacteriales</taxon>
        <taxon>Sphingobacteriaceae</taxon>
        <taxon>Mucilaginibacter</taxon>
    </lineage>
</organism>
<sequence>MKKLLALCALIILIFQSQAQTLKTFKDIKSGKIVKTASLTLTPPTEALKQTIKFVSKGSEKSIYIETLIKVYDEDLKNTYQYEGITVMFSFEDKKSFTLPIEKNLSSFKDLPNKGHFVSIGLKITDEQLNYFLKYSLLQITVLATPQNGVVLRQPENEMANQLKNCAAYVLVP</sequence>
<dbReference type="EMBL" id="BAABFT010000024">
    <property type="protein sequence ID" value="GAA4339966.1"/>
    <property type="molecule type" value="Genomic_DNA"/>
</dbReference>
<evidence type="ECO:0000256" key="1">
    <source>
        <dbReference type="SAM" id="SignalP"/>
    </source>
</evidence>
<keyword evidence="1" id="KW-0732">Signal</keyword>
<proteinExistence type="predicted"/>
<protein>
    <submittedName>
        <fullName evidence="2">Uncharacterized protein</fullName>
    </submittedName>
</protein>
<evidence type="ECO:0000313" key="2">
    <source>
        <dbReference type="EMBL" id="GAA4339966.1"/>
    </source>
</evidence>
<gene>
    <name evidence="2" type="ORF">GCM10023149_51040</name>
</gene>
<evidence type="ECO:0000313" key="3">
    <source>
        <dbReference type="Proteomes" id="UP001500582"/>
    </source>
</evidence>
<name>A0ABP8HIZ5_9SPHI</name>
<keyword evidence="3" id="KW-1185">Reference proteome</keyword>
<reference evidence="3" key="1">
    <citation type="journal article" date="2019" name="Int. J. Syst. Evol. Microbiol.">
        <title>The Global Catalogue of Microorganisms (GCM) 10K type strain sequencing project: providing services to taxonomists for standard genome sequencing and annotation.</title>
        <authorList>
            <consortium name="The Broad Institute Genomics Platform"/>
            <consortium name="The Broad Institute Genome Sequencing Center for Infectious Disease"/>
            <person name="Wu L."/>
            <person name="Ma J."/>
        </authorList>
    </citation>
    <scope>NUCLEOTIDE SEQUENCE [LARGE SCALE GENOMIC DNA]</scope>
    <source>
        <strain evidence="3">JCM 17705</strain>
    </source>
</reference>
<accession>A0ABP8HIZ5</accession>
<feature type="chain" id="PRO_5046224726" evidence="1">
    <location>
        <begin position="20"/>
        <end position="173"/>
    </location>
</feature>
<feature type="signal peptide" evidence="1">
    <location>
        <begin position="1"/>
        <end position="19"/>
    </location>
</feature>
<comment type="caution">
    <text evidence="2">The sequence shown here is derived from an EMBL/GenBank/DDBJ whole genome shotgun (WGS) entry which is preliminary data.</text>
</comment>
<dbReference type="Proteomes" id="UP001500582">
    <property type="component" value="Unassembled WGS sequence"/>
</dbReference>